<evidence type="ECO:0000256" key="5">
    <source>
        <dbReference type="ARBA" id="ARBA00023136"/>
    </source>
</evidence>
<dbReference type="HAMAP" id="MF_01871">
    <property type="entry name" value="DabA"/>
    <property type="match status" value="1"/>
</dbReference>
<evidence type="ECO:0000313" key="7">
    <source>
        <dbReference type="EMBL" id="CEK11495.1"/>
    </source>
</evidence>
<dbReference type="PANTHER" id="PTHR38344:SF1">
    <property type="entry name" value="INORGANIC CARBON TRANSPORTER SUBUNIT DABA-RELATED"/>
    <property type="match status" value="1"/>
</dbReference>
<dbReference type="PANTHER" id="PTHR38344">
    <property type="entry name" value="UPF0753 PROTEIN AQ_863"/>
    <property type="match status" value="1"/>
</dbReference>
<feature type="binding site" evidence="6">
    <location>
        <position position="466"/>
    </location>
    <ligand>
        <name>Zn(2+)</name>
        <dbReference type="ChEBI" id="CHEBI:29105"/>
    </ligand>
</feature>
<gene>
    <name evidence="6" type="primary">dabA</name>
    <name evidence="7" type="ORF">LHA_2484</name>
</gene>
<feature type="binding site" evidence="6">
    <location>
        <position position="451"/>
    </location>
    <ligand>
        <name>Zn(2+)</name>
        <dbReference type="ChEBI" id="CHEBI:29105"/>
    </ligand>
</feature>
<dbReference type="AlphaFoldDB" id="A0A0A8URK3"/>
<dbReference type="EMBL" id="LN681225">
    <property type="protein sequence ID" value="CEK11495.1"/>
    <property type="molecule type" value="Genomic_DNA"/>
</dbReference>
<dbReference type="HOGENOM" id="CLU_009885_0_0_6"/>
<sequence length="763" mass="86749">MKSSALIKEREHYELLESQEVNFADNLAALIKECSKDIAPVWPMGTFIACNPLQSLEARYFEEALKIANSNRTKNGSNPFLNEVNLQMIKWCGSFLDAGQATIAIPHRDKAFYNGFLELACYDKQLHKNKKSLKNWIKNLPKNAEEAIPICLNRLGVRENQKVEFIKETFRYLPGWAGYVKWLTEWKNGTESSDKPITLIDFIAVRLIITCLIWPEAVKESKYEEVDTNYDNFIKNLKYNETVYRTELLNKLTSQLNKKDCHSKRADVQMVFCIDVRSEPFRRAFERCGNYQTLGFAGFFGLPIEVRDDEQAKECCPVLLKPSFQVERYLAPDSDKKACISNETAKTLTKIYPQLKYNFATAFSLVETLGLWYGLAMLLKTTMPNVFKRLATSFKKFLSSQTIRTGSNFKVTEIKNNEPISYKQKINLAETILKLMGLTSNFAKVVVFCGHGSTTENNPYSSSLDCGACGGNQGDINAKLLASILSENEVRRGLEDKGIHIPLDTQFFGALHNTTTDAVELYDQGQRIIYPNIVNTLKADLKKSQLMSHAERNLTLISSGGSVNFTYRSNDWSESRPEWGLARNASFIIAPRWLTKNLNLEGRCFLHSYEWEKDLDGVNLETILTAPLVVAQWINSQYLFSTLDNVTYGSGSKITHNVTGKIGVMQGNSSDLMHGLPLQSIMSTDKDLYHVPQRLLTVVLAQRHIVSLLIEKHDVLKNLFLNEWVHLIVIDPTNDQFYRFEKMGVWTELETNALLHGGDNELL</sequence>
<comment type="subunit">
    <text evidence="6">Forms a complex with DabB.</text>
</comment>
<accession>A0A0A8URK3</accession>
<evidence type="ECO:0000256" key="2">
    <source>
        <dbReference type="ARBA" id="ARBA00022475"/>
    </source>
</evidence>
<dbReference type="RefSeq" id="WP_045106687.1">
    <property type="nucleotide sequence ID" value="NZ_LN681225.1"/>
</dbReference>
<dbReference type="STRING" id="449.LHA_2484"/>
<comment type="function">
    <text evidence="6">Part of an energy-coupled inorganic carbon pump.</text>
</comment>
<dbReference type="PATRIC" id="fig|449.7.peg.1131"/>
<feature type="binding site" evidence="6">
    <location>
        <position position="275"/>
    </location>
    <ligand>
        <name>Zn(2+)</name>
        <dbReference type="ChEBI" id="CHEBI:29105"/>
    </ligand>
</feature>
<dbReference type="KEGG" id="lha:LHA_2484"/>
<comment type="subcellular location">
    <subcellularLocation>
        <location evidence="6">Cell membrane</location>
        <topology evidence="6">Peripheral membrane protein</topology>
    </subcellularLocation>
</comment>
<dbReference type="GO" id="GO:0008270">
    <property type="term" value="F:zinc ion binding"/>
    <property type="evidence" value="ECO:0007669"/>
    <property type="project" value="UniProtKB-UniRule"/>
</dbReference>
<keyword evidence="1 6" id="KW-0813">Transport</keyword>
<keyword evidence="5 6" id="KW-0472">Membrane</keyword>
<reference evidence="8" key="1">
    <citation type="submission" date="2014-09" db="EMBL/GenBank/DDBJ databases">
        <authorList>
            <person name="Gomez-Valero L."/>
        </authorList>
    </citation>
    <scope>NUCLEOTIDE SEQUENCE [LARGE SCALE GENOMIC DNA]</scope>
    <source>
        <strain evidence="8">ATCC35250</strain>
    </source>
</reference>
<comment type="similarity">
    <text evidence="6">Belongs to the inorganic carbon transporter (TC 9.A.2) DabA family.</text>
</comment>
<dbReference type="Pfam" id="PF10070">
    <property type="entry name" value="DabA"/>
    <property type="match status" value="1"/>
</dbReference>
<evidence type="ECO:0000256" key="3">
    <source>
        <dbReference type="ARBA" id="ARBA00022723"/>
    </source>
</evidence>
<dbReference type="OrthoDB" id="9805101at2"/>
<proteinExistence type="inferred from homology"/>
<keyword evidence="8" id="KW-1185">Reference proteome</keyword>
<comment type="cofactor">
    <cofactor evidence="6">
        <name>Zn(2+)</name>
        <dbReference type="ChEBI" id="CHEBI:29105"/>
    </cofactor>
</comment>
<evidence type="ECO:0000313" key="8">
    <source>
        <dbReference type="Proteomes" id="UP000032803"/>
    </source>
</evidence>
<keyword evidence="2 6" id="KW-1003">Cell membrane</keyword>
<evidence type="ECO:0000256" key="1">
    <source>
        <dbReference type="ARBA" id="ARBA00022448"/>
    </source>
</evidence>
<keyword evidence="4 6" id="KW-0862">Zinc</keyword>
<evidence type="ECO:0000256" key="6">
    <source>
        <dbReference type="HAMAP-Rule" id="MF_01871"/>
    </source>
</evidence>
<feature type="binding site" evidence="6">
    <location>
        <position position="273"/>
    </location>
    <ligand>
        <name>Zn(2+)</name>
        <dbReference type="ChEBI" id="CHEBI:29105"/>
    </ligand>
</feature>
<protein>
    <recommendedName>
        <fullName evidence="6">Probable inorganic carbon transporter subunit DabA</fullName>
    </recommendedName>
</protein>
<dbReference type="GO" id="GO:0005886">
    <property type="term" value="C:plasma membrane"/>
    <property type="evidence" value="ECO:0007669"/>
    <property type="project" value="UniProtKB-SubCell"/>
</dbReference>
<organism evidence="7 8">
    <name type="scientific">Legionella hackeliae</name>
    <dbReference type="NCBI Taxonomy" id="449"/>
    <lineage>
        <taxon>Bacteria</taxon>
        <taxon>Pseudomonadati</taxon>
        <taxon>Pseudomonadota</taxon>
        <taxon>Gammaproteobacteria</taxon>
        <taxon>Legionellales</taxon>
        <taxon>Legionellaceae</taxon>
        <taxon>Legionella</taxon>
    </lineage>
</organism>
<name>A0A0A8URK3_LEGHA</name>
<dbReference type="InterPro" id="IPR018752">
    <property type="entry name" value="DabA"/>
</dbReference>
<evidence type="ECO:0000256" key="4">
    <source>
        <dbReference type="ARBA" id="ARBA00022833"/>
    </source>
</evidence>
<keyword evidence="3 6" id="KW-0479">Metal-binding</keyword>
<dbReference type="Proteomes" id="UP000032803">
    <property type="component" value="Chromosome I"/>
</dbReference>